<keyword evidence="5 6" id="KW-0472">Membrane</keyword>
<keyword evidence="4 6" id="KW-1133">Transmembrane helix</keyword>
<dbReference type="Pfam" id="PF12704">
    <property type="entry name" value="MacB_PCD"/>
    <property type="match status" value="1"/>
</dbReference>
<keyword evidence="2" id="KW-1003">Cell membrane</keyword>
<dbReference type="GO" id="GO:0022857">
    <property type="term" value="F:transmembrane transporter activity"/>
    <property type="evidence" value="ECO:0007669"/>
    <property type="project" value="TreeGrafter"/>
</dbReference>
<feature type="transmembrane region" description="Helical" evidence="6">
    <location>
        <begin position="705"/>
        <end position="728"/>
    </location>
</feature>
<feature type="transmembrane region" description="Helical" evidence="6">
    <location>
        <begin position="749"/>
        <end position="774"/>
    </location>
</feature>
<dbReference type="PANTHER" id="PTHR30572">
    <property type="entry name" value="MEMBRANE COMPONENT OF TRANSPORTER-RELATED"/>
    <property type="match status" value="1"/>
</dbReference>
<dbReference type="InterPro" id="IPR050250">
    <property type="entry name" value="Macrolide_Exporter_MacB"/>
</dbReference>
<dbReference type="GO" id="GO:0005886">
    <property type="term" value="C:plasma membrane"/>
    <property type="evidence" value="ECO:0007669"/>
    <property type="project" value="UniProtKB-SubCell"/>
</dbReference>
<evidence type="ECO:0000256" key="1">
    <source>
        <dbReference type="ARBA" id="ARBA00004651"/>
    </source>
</evidence>
<name>A0A6J4TX63_9SPHN</name>
<dbReference type="Pfam" id="PF02687">
    <property type="entry name" value="FtsX"/>
    <property type="match status" value="2"/>
</dbReference>
<proteinExistence type="predicted"/>
<dbReference type="InterPro" id="IPR003838">
    <property type="entry name" value="ABC3_permease_C"/>
</dbReference>
<sequence length="828" mass="89296">MWRAHLLIAVRLLARNRVYAAINIGGLALGLAGCLLILSYIRYERSYDAWLPDSERIYQVQATWTEPGQPVRRSQNSPFPLRETLAKAFPQIETLSVMSNGQTVLTRDGEPIFLDWAGVDPSFFEILQLPFVSGSAKTALPDNNTIVLTESEAVRQFGTADAVGRTIALGAGEGKRDRRVGGVLKDLPKNSSLKLTVVARYNPADYDWMPPEAKGWSNMGQQHYVKLRADADAKTINAALPAWEKRVVAPELKEGKPSASADMLELKLVPVSEVHLGQAQEDALQPGGDPRTLATFAVVALMTLGMAVINFVNLSTARATQRARELALRKVLGARRGQLVVQLLGESLLMAAAAMLVALALVEVATPWLGSWLGAELKIAYLGDHGMLIPALLLLAPTGILGGLYPALYLSAFQPATVLRAGRTARETPGKGRLRAALVVVQFAIAIGLIVCTSIIYSQTRYVETVDPGYRRDGLIQIDAAWRFAGSDRYGPARAQLLAVPGVVAAGRTNLGVAAENKNVAAVRRPGAPQDLSIGLYAVDPDFFRTTEMGLLAGRFLGERFARDLLTRVGEVGPPTPDLASRGINVVVNRSAVRMLGFGSPSAAIGQSVQIGIDGGALTPSTIVGVVGDTRIRTAREAIEPLIYTYDPLRTSQVIVRYAAAHPGEVMDGISAVWRRFEPEIPFQGRFAEDIIAEVYAADRARGGVFAAFSALAIIIACLGLYSLAAFATERRTKEIGIRKVLGAKVRDIVRLLAWQFSKPVIIANLVAWPVAWWAMRDWLNTFDARIALGPGPFLVAGLLALGIAIGTVAGHALKVARTNPIHALRYE</sequence>
<evidence type="ECO:0000259" key="8">
    <source>
        <dbReference type="Pfam" id="PF12704"/>
    </source>
</evidence>
<evidence type="ECO:0000256" key="3">
    <source>
        <dbReference type="ARBA" id="ARBA00022692"/>
    </source>
</evidence>
<dbReference type="InterPro" id="IPR025857">
    <property type="entry name" value="MacB_PCD"/>
</dbReference>
<evidence type="ECO:0000256" key="6">
    <source>
        <dbReference type="SAM" id="Phobius"/>
    </source>
</evidence>
<dbReference type="PROSITE" id="PS51257">
    <property type="entry name" value="PROKAR_LIPOPROTEIN"/>
    <property type="match status" value="1"/>
</dbReference>
<evidence type="ECO:0000259" key="7">
    <source>
        <dbReference type="Pfam" id="PF02687"/>
    </source>
</evidence>
<organism evidence="9">
    <name type="scientific">uncultured Sphingosinicella sp</name>
    <dbReference type="NCBI Taxonomy" id="478748"/>
    <lineage>
        <taxon>Bacteria</taxon>
        <taxon>Pseudomonadati</taxon>
        <taxon>Pseudomonadota</taxon>
        <taxon>Alphaproteobacteria</taxon>
        <taxon>Sphingomonadales</taxon>
        <taxon>Sphingosinicellaceae</taxon>
        <taxon>Sphingosinicella</taxon>
        <taxon>environmental samples</taxon>
    </lineage>
</organism>
<reference evidence="9" key="1">
    <citation type="submission" date="2020-02" db="EMBL/GenBank/DDBJ databases">
        <authorList>
            <person name="Meier V. D."/>
        </authorList>
    </citation>
    <scope>NUCLEOTIDE SEQUENCE</scope>
    <source>
        <strain evidence="9">AVDCRST_MAG23</strain>
    </source>
</reference>
<feature type="transmembrane region" description="Helical" evidence="6">
    <location>
        <begin position="794"/>
        <end position="814"/>
    </location>
</feature>
<keyword evidence="3 6" id="KW-0812">Transmembrane</keyword>
<evidence type="ECO:0000313" key="9">
    <source>
        <dbReference type="EMBL" id="CAA9534781.1"/>
    </source>
</evidence>
<feature type="domain" description="MacB-like periplasmic core" evidence="8">
    <location>
        <begin position="21"/>
        <end position="240"/>
    </location>
</feature>
<evidence type="ECO:0000256" key="4">
    <source>
        <dbReference type="ARBA" id="ARBA00022989"/>
    </source>
</evidence>
<feature type="transmembrane region" description="Helical" evidence="6">
    <location>
        <begin position="434"/>
        <end position="457"/>
    </location>
</feature>
<gene>
    <name evidence="9" type="ORF">AVDCRST_MAG23-1392</name>
</gene>
<feature type="transmembrane region" description="Helical" evidence="6">
    <location>
        <begin position="387"/>
        <end position="413"/>
    </location>
</feature>
<dbReference type="AlphaFoldDB" id="A0A6J4TX63"/>
<feature type="transmembrane region" description="Helical" evidence="6">
    <location>
        <begin position="20"/>
        <end position="41"/>
    </location>
</feature>
<dbReference type="EMBL" id="CADCWD010000052">
    <property type="protein sequence ID" value="CAA9534781.1"/>
    <property type="molecule type" value="Genomic_DNA"/>
</dbReference>
<evidence type="ECO:0000256" key="5">
    <source>
        <dbReference type="ARBA" id="ARBA00023136"/>
    </source>
</evidence>
<comment type="subcellular location">
    <subcellularLocation>
        <location evidence="1">Cell membrane</location>
        <topology evidence="1">Multi-pass membrane protein</topology>
    </subcellularLocation>
</comment>
<evidence type="ECO:0000256" key="2">
    <source>
        <dbReference type="ARBA" id="ARBA00022475"/>
    </source>
</evidence>
<feature type="transmembrane region" description="Helical" evidence="6">
    <location>
        <begin position="293"/>
        <end position="314"/>
    </location>
</feature>
<feature type="domain" description="ABC3 transporter permease C-terminal" evidence="7">
    <location>
        <begin position="298"/>
        <end position="410"/>
    </location>
</feature>
<accession>A0A6J4TX63</accession>
<feature type="domain" description="ABC3 transporter permease C-terminal" evidence="7">
    <location>
        <begin position="708"/>
        <end position="821"/>
    </location>
</feature>
<protein>
    <submittedName>
        <fullName evidence="9">Uncharacterized protein</fullName>
    </submittedName>
</protein>
<feature type="transmembrane region" description="Helical" evidence="6">
    <location>
        <begin position="339"/>
        <end position="362"/>
    </location>
</feature>
<dbReference type="PANTHER" id="PTHR30572:SF18">
    <property type="entry name" value="ABC-TYPE MACROLIDE FAMILY EXPORT SYSTEM PERMEASE COMPONENT 2"/>
    <property type="match status" value="1"/>
</dbReference>